<proteinExistence type="predicted"/>
<reference evidence="4 9" key="2">
    <citation type="submission" date="2020-02" db="EMBL/GenBank/DDBJ databases">
        <title>Whole-genome sequencing and comparative analysis of the genomes of Bacteroides thetaiotaomicron and Escherichia coli isolated from a healthy resident in Vietnam.</title>
        <authorList>
            <person name="Mohsin M."/>
            <person name="Tanaka K."/>
            <person name="Kawahara R."/>
            <person name="Kondo S."/>
            <person name="Noguchi H."/>
            <person name="Motooka D."/>
            <person name="Nakamura S."/>
            <person name="Khong D.T."/>
            <person name="Nguyen T.N."/>
            <person name="Tran H.T."/>
            <person name="Yamamoto Y."/>
        </authorList>
    </citation>
    <scope>NUCLEOTIDE SEQUENCE [LARGE SCALE GENOMIC DNA]</scope>
    <source>
        <strain evidence="4 9">F9-2</strain>
    </source>
</reference>
<evidence type="ECO:0000259" key="3">
    <source>
        <dbReference type="PROSITE" id="PS50930"/>
    </source>
</evidence>
<feature type="domain" description="HTH LytTR-type" evidence="3">
    <location>
        <begin position="131"/>
        <end position="228"/>
    </location>
</feature>
<dbReference type="PANTHER" id="PTHR37299:SF1">
    <property type="entry name" value="STAGE 0 SPORULATION PROTEIN A HOMOLOG"/>
    <property type="match status" value="1"/>
</dbReference>
<reference evidence="6" key="3">
    <citation type="submission" date="2021-02" db="EMBL/GenBank/DDBJ databases">
        <title>Infant gut strain persistence is associated with maternal origin, phylogeny, and functional potential including surface adhesion and iron acquisition.</title>
        <authorList>
            <person name="Lou Y.C."/>
        </authorList>
    </citation>
    <scope>NUCLEOTIDE SEQUENCE</scope>
    <source>
        <strain evidence="6">L3_082_243G1_dasL3_082_243G1_maxbin2.maxbin.015s ta_sub</strain>
    </source>
</reference>
<dbReference type="Pfam" id="PF04397">
    <property type="entry name" value="LytTR"/>
    <property type="match status" value="1"/>
</dbReference>
<dbReference type="EMBL" id="AP022660">
    <property type="protein sequence ID" value="BCA50709.1"/>
    <property type="molecule type" value="Genomic_DNA"/>
</dbReference>
<dbReference type="InterPro" id="IPR007492">
    <property type="entry name" value="LytTR_DNA-bd_dom"/>
</dbReference>
<gene>
    <name evidence="5" type="primary">yehT_5</name>
    <name evidence="4" type="ORF">BatF92_26510</name>
    <name evidence="5" type="ORF">ERS852557_04847</name>
    <name evidence="6" type="ORF">KHY35_17035</name>
    <name evidence="7" type="ORF">KQP59_03710</name>
</gene>
<dbReference type="SMART" id="SM00448">
    <property type="entry name" value="REC"/>
    <property type="match status" value="1"/>
</dbReference>
<dbReference type="EMBL" id="CZBI01000013">
    <property type="protein sequence ID" value="CUQ47125.1"/>
    <property type="molecule type" value="Genomic_DNA"/>
</dbReference>
<dbReference type="RefSeq" id="WP_008762451.1">
    <property type="nucleotide sequence ID" value="NZ_AP022660.1"/>
</dbReference>
<evidence type="ECO:0000259" key="2">
    <source>
        <dbReference type="PROSITE" id="PS50110"/>
    </source>
</evidence>
<dbReference type="InterPro" id="IPR046947">
    <property type="entry name" value="LytR-like"/>
</dbReference>
<dbReference type="Proteomes" id="UP001156216">
    <property type="component" value="Chromosome"/>
</dbReference>
<evidence type="ECO:0000313" key="9">
    <source>
        <dbReference type="Proteomes" id="UP000500882"/>
    </source>
</evidence>
<sequence length="228" mass="26376">MIHCIIVEDAPLAVDKLKNFISKVPLLDLVGTFDNGLDAFDFLQSNTIDLLFLDIQMEQFTGIQLLKALHTRPHIIITSAYGEYAVEGFEYDVTDYLLKPYSFERFLKAVNKVQTEMASNPPAQPLPKDYIFLKTEYRMVRINLCDILYIEGKGAYLHVITDTTRIMTLLSFKEIESLLPAKQFIRIHKSYLIAINKIDNIERNVVKIGNMRIPIGKSYMKDFYQRLQ</sequence>
<dbReference type="PANTHER" id="PTHR37299">
    <property type="entry name" value="TRANSCRIPTIONAL REGULATOR-RELATED"/>
    <property type="match status" value="1"/>
</dbReference>
<reference evidence="5 8" key="1">
    <citation type="submission" date="2015-09" db="EMBL/GenBank/DDBJ databases">
        <authorList>
            <consortium name="Pathogen Informatics"/>
        </authorList>
    </citation>
    <scope>NUCLEOTIDE SEQUENCE [LARGE SCALE GENOMIC DNA]</scope>
    <source>
        <strain evidence="5 8">2789STDY5834945</strain>
    </source>
</reference>
<dbReference type="GO" id="GO:0003677">
    <property type="term" value="F:DNA binding"/>
    <property type="evidence" value="ECO:0007669"/>
    <property type="project" value="UniProtKB-KW"/>
</dbReference>
<dbReference type="Pfam" id="PF00072">
    <property type="entry name" value="Response_reg"/>
    <property type="match status" value="1"/>
</dbReference>
<evidence type="ECO:0000313" key="5">
    <source>
        <dbReference type="EMBL" id="CUQ47125.1"/>
    </source>
</evidence>
<evidence type="ECO:0000313" key="6">
    <source>
        <dbReference type="EMBL" id="MBS5412387.1"/>
    </source>
</evidence>
<dbReference type="InterPro" id="IPR001789">
    <property type="entry name" value="Sig_transdc_resp-reg_receiver"/>
</dbReference>
<dbReference type="Gene3D" id="2.40.50.1020">
    <property type="entry name" value="LytTr DNA-binding domain"/>
    <property type="match status" value="1"/>
</dbReference>
<name>A0A174WSG3_BACT4</name>
<evidence type="ECO:0000256" key="1">
    <source>
        <dbReference type="PROSITE-ProRule" id="PRU00169"/>
    </source>
</evidence>
<protein>
    <submittedName>
        <fullName evidence="4">DNA-binding response regulator</fullName>
    </submittedName>
    <submittedName>
        <fullName evidence="7">LytTR family DNA-binding domain-containing protein</fullName>
    </submittedName>
    <submittedName>
        <fullName evidence="6">Response regulator transcription factor</fullName>
    </submittedName>
    <submittedName>
        <fullName evidence="5">Two-component system response regulator</fullName>
    </submittedName>
</protein>
<dbReference type="PROSITE" id="PS50930">
    <property type="entry name" value="HTH_LYTTR"/>
    <property type="match status" value="1"/>
</dbReference>
<accession>A0A174WSG3</accession>
<dbReference type="EMBL" id="JAGZEE010000027">
    <property type="protein sequence ID" value="MBS5412387.1"/>
    <property type="molecule type" value="Genomic_DNA"/>
</dbReference>
<feature type="domain" description="Response regulatory" evidence="2">
    <location>
        <begin position="3"/>
        <end position="114"/>
    </location>
</feature>
<dbReference type="AlphaFoldDB" id="A0A174WSG3"/>
<dbReference type="GO" id="GO:0000156">
    <property type="term" value="F:phosphorelay response regulator activity"/>
    <property type="evidence" value="ECO:0007669"/>
    <property type="project" value="InterPro"/>
</dbReference>
<dbReference type="SUPFAM" id="SSF52172">
    <property type="entry name" value="CheY-like"/>
    <property type="match status" value="1"/>
</dbReference>
<dbReference type="Proteomes" id="UP000095541">
    <property type="component" value="Unassembled WGS sequence"/>
</dbReference>
<dbReference type="SMART" id="SM00850">
    <property type="entry name" value="LytTR"/>
    <property type="match status" value="1"/>
</dbReference>
<dbReference type="Proteomes" id="UP000782901">
    <property type="component" value="Unassembled WGS sequence"/>
</dbReference>
<evidence type="ECO:0000313" key="4">
    <source>
        <dbReference type="EMBL" id="BCA50709.1"/>
    </source>
</evidence>
<organism evidence="5 8">
    <name type="scientific">Bacteroides thetaiotaomicron</name>
    <dbReference type="NCBI Taxonomy" id="818"/>
    <lineage>
        <taxon>Bacteria</taxon>
        <taxon>Pseudomonadati</taxon>
        <taxon>Bacteroidota</taxon>
        <taxon>Bacteroidia</taxon>
        <taxon>Bacteroidales</taxon>
        <taxon>Bacteroidaceae</taxon>
        <taxon>Bacteroides</taxon>
    </lineage>
</organism>
<dbReference type="PROSITE" id="PS50110">
    <property type="entry name" value="RESPONSE_REGULATORY"/>
    <property type="match status" value="1"/>
</dbReference>
<dbReference type="Gene3D" id="3.40.50.2300">
    <property type="match status" value="1"/>
</dbReference>
<keyword evidence="4" id="KW-0238">DNA-binding</keyword>
<dbReference type="EMBL" id="CP083681">
    <property type="protein sequence ID" value="UYU72228.1"/>
    <property type="molecule type" value="Genomic_DNA"/>
</dbReference>
<dbReference type="InterPro" id="IPR011006">
    <property type="entry name" value="CheY-like_superfamily"/>
</dbReference>
<evidence type="ECO:0000313" key="7">
    <source>
        <dbReference type="EMBL" id="UYU72228.1"/>
    </source>
</evidence>
<reference evidence="7" key="4">
    <citation type="submission" date="2021-06" db="EMBL/GenBank/DDBJ databases">
        <title>Interrogation of the integrated mobile genetic elements in gut-associated Bacteroides with a consensus prediction approach.</title>
        <authorList>
            <person name="Campbell D.E."/>
            <person name="Leigh J.R."/>
            <person name="Kim T."/>
            <person name="England W."/>
            <person name="Whitaker R.J."/>
            <person name="Degnan P.H."/>
        </authorList>
    </citation>
    <scope>NUCLEOTIDE SEQUENCE</scope>
    <source>
        <strain evidence="7">VPI-BTDOT2</strain>
    </source>
</reference>
<keyword evidence="1" id="KW-0597">Phosphoprotein</keyword>
<evidence type="ECO:0000313" key="8">
    <source>
        <dbReference type="Proteomes" id="UP000095541"/>
    </source>
</evidence>
<dbReference type="Proteomes" id="UP000500882">
    <property type="component" value="Chromosome"/>
</dbReference>
<feature type="modified residue" description="4-aspartylphosphate" evidence="1">
    <location>
        <position position="54"/>
    </location>
</feature>
<dbReference type="FunFam" id="2.40.50.1020:FF:000004">
    <property type="entry name" value="DNA-binding response regulator"/>
    <property type="match status" value="1"/>
</dbReference>